<sequence>MSWFGQNEPADVEMRDAEMTDDVPEPPDVEMGDAEEARDFREFVREQARDRAERIRANARAANTRGAPAAAPAAAAPVGACPCRNTAIPQVAAANEDDYKIQKKYYVLKCHPDKNKGCTDLAEDRFKAFYTLNQKYSAAGGRKSKKSIKRKSRKSKKSKKTIKRKSRKSKKSRKSRKSKKSRK</sequence>
<organism evidence="2">
    <name type="scientific">viral metagenome</name>
    <dbReference type="NCBI Taxonomy" id="1070528"/>
    <lineage>
        <taxon>unclassified sequences</taxon>
        <taxon>metagenomes</taxon>
        <taxon>organismal metagenomes</taxon>
    </lineage>
</organism>
<proteinExistence type="predicted"/>
<feature type="compositionally biased region" description="Basic residues" evidence="1">
    <location>
        <begin position="142"/>
        <end position="183"/>
    </location>
</feature>
<name>A0A6C0HG79_9ZZZZ</name>
<dbReference type="Gene3D" id="1.10.287.110">
    <property type="entry name" value="DnaJ domain"/>
    <property type="match status" value="1"/>
</dbReference>
<feature type="compositionally biased region" description="Acidic residues" evidence="1">
    <location>
        <begin position="19"/>
        <end position="34"/>
    </location>
</feature>
<accession>A0A6C0HG79</accession>
<evidence type="ECO:0008006" key="3">
    <source>
        <dbReference type="Google" id="ProtNLM"/>
    </source>
</evidence>
<dbReference type="InterPro" id="IPR036869">
    <property type="entry name" value="J_dom_sf"/>
</dbReference>
<feature type="region of interest" description="Disordered" evidence="1">
    <location>
        <begin position="1"/>
        <end position="36"/>
    </location>
</feature>
<reference evidence="2" key="1">
    <citation type="journal article" date="2020" name="Nature">
        <title>Giant virus diversity and host interactions through global metagenomics.</title>
        <authorList>
            <person name="Schulz F."/>
            <person name="Roux S."/>
            <person name="Paez-Espino D."/>
            <person name="Jungbluth S."/>
            <person name="Walsh D.A."/>
            <person name="Denef V.J."/>
            <person name="McMahon K.D."/>
            <person name="Konstantinidis K.T."/>
            <person name="Eloe-Fadrosh E.A."/>
            <person name="Kyrpides N.C."/>
            <person name="Woyke T."/>
        </authorList>
    </citation>
    <scope>NUCLEOTIDE SEQUENCE</scope>
    <source>
        <strain evidence="2">GVMAG-M-3300023184-101</strain>
    </source>
</reference>
<dbReference type="AlphaFoldDB" id="A0A6C0HG79"/>
<feature type="region of interest" description="Disordered" evidence="1">
    <location>
        <begin position="138"/>
        <end position="183"/>
    </location>
</feature>
<evidence type="ECO:0000313" key="2">
    <source>
        <dbReference type="EMBL" id="QHT79608.1"/>
    </source>
</evidence>
<protein>
    <recommendedName>
        <fullName evidence="3">J domain-containing protein</fullName>
    </recommendedName>
</protein>
<dbReference type="EMBL" id="MN739950">
    <property type="protein sequence ID" value="QHT79608.1"/>
    <property type="molecule type" value="Genomic_DNA"/>
</dbReference>
<evidence type="ECO:0000256" key="1">
    <source>
        <dbReference type="SAM" id="MobiDB-lite"/>
    </source>
</evidence>